<dbReference type="PANTHER" id="PTHR43479:SF11">
    <property type="entry name" value="ACREF_ENVCD OPERON REPRESSOR-RELATED"/>
    <property type="match status" value="1"/>
</dbReference>
<dbReference type="SUPFAM" id="SSF46689">
    <property type="entry name" value="Homeodomain-like"/>
    <property type="match status" value="1"/>
</dbReference>
<gene>
    <name evidence="4" type="ORF">BCM02_10515</name>
</gene>
<reference evidence="4 5" key="1">
    <citation type="submission" date="2019-07" db="EMBL/GenBank/DDBJ databases">
        <title>Genomic Encyclopedia of Type Strains, Phase III (KMG-III): the genomes of soil and plant-associated and newly described type strains.</title>
        <authorList>
            <person name="Whitman W."/>
        </authorList>
    </citation>
    <scope>NUCLEOTIDE SEQUENCE [LARGE SCALE GENOMIC DNA]</scope>
    <source>
        <strain evidence="4 5">BL24</strain>
    </source>
</reference>
<dbReference type="EMBL" id="VNHS01000005">
    <property type="protein sequence ID" value="TYP74471.1"/>
    <property type="molecule type" value="Genomic_DNA"/>
</dbReference>
<feature type="DNA-binding region" description="H-T-H motif" evidence="2">
    <location>
        <begin position="25"/>
        <end position="44"/>
    </location>
</feature>
<dbReference type="PRINTS" id="PR00455">
    <property type="entry name" value="HTHTETR"/>
</dbReference>
<dbReference type="Proteomes" id="UP000323257">
    <property type="component" value="Unassembled WGS sequence"/>
</dbReference>
<evidence type="ECO:0000313" key="5">
    <source>
        <dbReference type="Proteomes" id="UP000323257"/>
    </source>
</evidence>
<dbReference type="InterPro" id="IPR050624">
    <property type="entry name" value="HTH-type_Tx_Regulator"/>
</dbReference>
<protein>
    <submittedName>
        <fullName evidence="4">AcrR family transcriptional regulator</fullName>
    </submittedName>
</protein>
<keyword evidence="1 2" id="KW-0238">DNA-binding</keyword>
<evidence type="ECO:0000256" key="1">
    <source>
        <dbReference type="ARBA" id="ARBA00023125"/>
    </source>
</evidence>
<dbReference type="RefSeq" id="WP_148929735.1">
    <property type="nucleotide sequence ID" value="NZ_VNHS01000005.1"/>
</dbReference>
<dbReference type="InterPro" id="IPR009057">
    <property type="entry name" value="Homeodomain-like_sf"/>
</dbReference>
<organism evidence="4 5">
    <name type="scientific">Paenibacillus methanolicus</name>
    <dbReference type="NCBI Taxonomy" id="582686"/>
    <lineage>
        <taxon>Bacteria</taxon>
        <taxon>Bacillati</taxon>
        <taxon>Bacillota</taxon>
        <taxon>Bacilli</taxon>
        <taxon>Bacillales</taxon>
        <taxon>Paenibacillaceae</taxon>
        <taxon>Paenibacillus</taxon>
    </lineage>
</organism>
<accession>A0A5S5C4W1</accession>
<evidence type="ECO:0000259" key="3">
    <source>
        <dbReference type="PROSITE" id="PS50977"/>
    </source>
</evidence>
<feature type="domain" description="HTH tetR-type" evidence="3">
    <location>
        <begin position="2"/>
        <end position="62"/>
    </location>
</feature>
<proteinExistence type="predicted"/>
<dbReference type="AlphaFoldDB" id="A0A5S5C4W1"/>
<dbReference type="PROSITE" id="PS50977">
    <property type="entry name" value="HTH_TETR_2"/>
    <property type="match status" value="1"/>
</dbReference>
<dbReference type="GO" id="GO:0003677">
    <property type="term" value="F:DNA binding"/>
    <property type="evidence" value="ECO:0007669"/>
    <property type="project" value="UniProtKB-UniRule"/>
</dbReference>
<name>A0A5S5C4W1_9BACL</name>
<comment type="caution">
    <text evidence="4">The sequence shown here is derived from an EMBL/GenBank/DDBJ whole genome shotgun (WGS) entry which is preliminary data.</text>
</comment>
<evidence type="ECO:0000256" key="2">
    <source>
        <dbReference type="PROSITE-ProRule" id="PRU00335"/>
    </source>
</evidence>
<dbReference type="Pfam" id="PF00440">
    <property type="entry name" value="TetR_N"/>
    <property type="match status" value="1"/>
</dbReference>
<dbReference type="InterPro" id="IPR001647">
    <property type="entry name" value="HTH_TetR"/>
</dbReference>
<dbReference type="OrthoDB" id="9812993at2"/>
<dbReference type="PANTHER" id="PTHR43479">
    <property type="entry name" value="ACREF/ENVCD OPERON REPRESSOR-RELATED"/>
    <property type="match status" value="1"/>
</dbReference>
<dbReference type="Gene3D" id="1.10.357.10">
    <property type="entry name" value="Tetracycline Repressor, domain 2"/>
    <property type="match status" value="1"/>
</dbReference>
<evidence type="ECO:0000313" key="4">
    <source>
        <dbReference type="EMBL" id="TYP74471.1"/>
    </source>
</evidence>
<keyword evidence="5" id="KW-1185">Reference proteome</keyword>
<sequence>MSSRKQTLQESALSLFIEQGYAGTTIQMILDRSGVSKGTFYKFFASKEECFLAILEQRLQEDLHIRKSLEGNVYASDFELLVDQIAVPMASPDKERTWSLFWAGFYSGEVQAADLGRVQLNWLADRLVSLYGEEIRPFAYEGAVLFYGMLHQMANTWRNFDRPDPDWKTAVPKVLRHIGLVLNAMRERGEHVFDLPTLSRMSQGEYPRRPDKEALSEELRAFNRSVQRSKEPVKAKELTKGLLAAMEAEALNASLLEAVLHAFERSFAADELSREAGRIAQGCWWYLEQFKHE</sequence>